<evidence type="ECO:0000313" key="3">
    <source>
        <dbReference type="Proteomes" id="UP000777438"/>
    </source>
</evidence>
<dbReference type="EMBL" id="JAGPYM010000018">
    <property type="protein sequence ID" value="KAH6885235.1"/>
    <property type="molecule type" value="Genomic_DNA"/>
</dbReference>
<protein>
    <submittedName>
        <fullName evidence="2">Uncharacterized protein</fullName>
    </submittedName>
</protein>
<comment type="caution">
    <text evidence="2">The sequence shown here is derived from an EMBL/GenBank/DDBJ whole genome shotgun (WGS) entry which is preliminary data.</text>
</comment>
<gene>
    <name evidence="2" type="ORF">B0T10DRAFT_576901</name>
</gene>
<evidence type="ECO:0000313" key="2">
    <source>
        <dbReference type="EMBL" id="KAH6885235.1"/>
    </source>
</evidence>
<accession>A0A9P8VZW6</accession>
<reference evidence="2 3" key="1">
    <citation type="journal article" date="2021" name="Nat. Commun.">
        <title>Genetic determinants of endophytism in the Arabidopsis root mycobiome.</title>
        <authorList>
            <person name="Mesny F."/>
            <person name="Miyauchi S."/>
            <person name="Thiergart T."/>
            <person name="Pickel B."/>
            <person name="Atanasova L."/>
            <person name="Karlsson M."/>
            <person name="Huettel B."/>
            <person name="Barry K.W."/>
            <person name="Haridas S."/>
            <person name="Chen C."/>
            <person name="Bauer D."/>
            <person name="Andreopoulos W."/>
            <person name="Pangilinan J."/>
            <person name="LaButti K."/>
            <person name="Riley R."/>
            <person name="Lipzen A."/>
            <person name="Clum A."/>
            <person name="Drula E."/>
            <person name="Henrissat B."/>
            <person name="Kohler A."/>
            <person name="Grigoriev I.V."/>
            <person name="Martin F.M."/>
            <person name="Hacquard S."/>
        </authorList>
    </citation>
    <scope>NUCLEOTIDE SEQUENCE [LARGE SCALE GENOMIC DNA]</scope>
    <source>
        <strain evidence="2 3">MPI-CAGE-CH-0241</strain>
    </source>
</reference>
<dbReference type="AlphaFoldDB" id="A0A9P8VZW6"/>
<dbReference type="OrthoDB" id="5104731at2759"/>
<proteinExistence type="predicted"/>
<name>A0A9P8VZW6_9HYPO</name>
<keyword evidence="3" id="KW-1185">Reference proteome</keyword>
<organism evidence="2 3">
    <name type="scientific">Thelonectria olida</name>
    <dbReference type="NCBI Taxonomy" id="1576542"/>
    <lineage>
        <taxon>Eukaryota</taxon>
        <taxon>Fungi</taxon>
        <taxon>Dikarya</taxon>
        <taxon>Ascomycota</taxon>
        <taxon>Pezizomycotina</taxon>
        <taxon>Sordariomycetes</taxon>
        <taxon>Hypocreomycetidae</taxon>
        <taxon>Hypocreales</taxon>
        <taxon>Nectriaceae</taxon>
        <taxon>Thelonectria</taxon>
    </lineage>
</organism>
<feature type="region of interest" description="Disordered" evidence="1">
    <location>
        <begin position="1"/>
        <end position="22"/>
    </location>
</feature>
<dbReference type="Proteomes" id="UP000777438">
    <property type="component" value="Unassembled WGS sequence"/>
</dbReference>
<evidence type="ECO:0000256" key="1">
    <source>
        <dbReference type="SAM" id="MobiDB-lite"/>
    </source>
</evidence>
<feature type="compositionally biased region" description="Polar residues" evidence="1">
    <location>
        <begin position="1"/>
        <end position="11"/>
    </location>
</feature>
<sequence>MNSTAHPSPSATLEEEDGHHHGRLERAVEQLREHMGLSAKPGGPPPNQQPRTRAVFFIERAPNSMNRGARCKLPTCDEGRIRPGHYRIALVPSLDPGRGRGSADLYHISCFEEIADFSQLPFHQRVHPITRSTFSARGVKVTSILDGNYLVDGGAERLILQWIDERRQQIRERDGEVDNARPMAQNLVDLFNMAGTPGFRGEKPVRMGEFEYQNLLGPLAPNECDGLEDLEVWNLFDEYLSTRRPGSLENRHDLSEMLQKWSKDTFLANKKEDNLNDEERQETAKLGPKAIRALRRLSAIPMPNMQPALLL</sequence>